<gene>
    <name evidence="1" type="ORF">METZ01_LOCUS446279</name>
</gene>
<evidence type="ECO:0000313" key="1">
    <source>
        <dbReference type="EMBL" id="SVD93425.1"/>
    </source>
</evidence>
<accession>A0A382ZEB9</accession>
<dbReference type="AlphaFoldDB" id="A0A382ZEB9"/>
<protein>
    <submittedName>
        <fullName evidence="1">Uncharacterized protein</fullName>
    </submittedName>
</protein>
<sequence>MHYNLQDSIEKWILKNLKGRFYVGQNINLSTSNTLTPVLQIGFEEGKEMSYFTLACPHLKY</sequence>
<reference evidence="1" key="1">
    <citation type="submission" date="2018-05" db="EMBL/GenBank/DDBJ databases">
        <authorList>
            <person name="Lanie J.A."/>
            <person name="Ng W.-L."/>
            <person name="Kazmierczak K.M."/>
            <person name="Andrzejewski T.M."/>
            <person name="Davidsen T.M."/>
            <person name="Wayne K.J."/>
            <person name="Tettelin H."/>
            <person name="Glass J.I."/>
            <person name="Rusch D."/>
            <person name="Podicherti R."/>
            <person name="Tsui H.-C.T."/>
            <person name="Winkler M.E."/>
        </authorList>
    </citation>
    <scope>NUCLEOTIDE SEQUENCE</scope>
</reference>
<organism evidence="1">
    <name type="scientific">marine metagenome</name>
    <dbReference type="NCBI Taxonomy" id="408172"/>
    <lineage>
        <taxon>unclassified sequences</taxon>
        <taxon>metagenomes</taxon>
        <taxon>ecological metagenomes</taxon>
    </lineage>
</organism>
<name>A0A382ZEB9_9ZZZZ</name>
<proteinExistence type="predicted"/>
<dbReference type="EMBL" id="UINC01182938">
    <property type="protein sequence ID" value="SVD93425.1"/>
    <property type="molecule type" value="Genomic_DNA"/>
</dbReference>